<sequence>MHLARVLDVIGTLLRDCGHPEIEAVERFGTDATPGGPSPAGLRIRYVNGALAYLWGAIWPGETELPAPDRLPPPRGNRPDRAVALAVLLLDAARPPEFRSWQLVALPDLGPTGQRGKVPRGLRIVGADGTSLLLRATAAGGPEREPADEPFPGWRVPADLGAALGSGLGSGFGPGLSAG</sequence>
<dbReference type="AlphaFoldDB" id="A0A316ECM3"/>
<accession>A0A316ECM3</accession>
<dbReference type="EMBL" id="QGGR01000053">
    <property type="protein sequence ID" value="PWK27706.1"/>
    <property type="molecule type" value="Genomic_DNA"/>
</dbReference>
<gene>
    <name evidence="1" type="ORF">BC793_15315</name>
</gene>
<protein>
    <submittedName>
        <fullName evidence="1">Uncharacterized protein</fullName>
    </submittedName>
</protein>
<dbReference type="Proteomes" id="UP000245697">
    <property type="component" value="Unassembled WGS sequence"/>
</dbReference>
<name>A0A316ECM3_9ACTN</name>
<comment type="caution">
    <text evidence="1">The sequence shown here is derived from an EMBL/GenBank/DDBJ whole genome shotgun (WGS) entry which is preliminary data.</text>
</comment>
<reference evidence="1 2" key="1">
    <citation type="submission" date="2018-05" db="EMBL/GenBank/DDBJ databases">
        <title>Genomic Encyclopedia of Archaeal and Bacterial Type Strains, Phase II (KMG-II): from individual species to whole genera.</title>
        <authorList>
            <person name="Goeker M."/>
        </authorList>
    </citation>
    <scope>NUCLEOTIDE SEQUENCE [LARGE SCALE GENOMIC DNA]</scope>
    <source>
        <strain evidence="1 2">DSM 45184</strain>
    </source>
</reference>
<dbReference type="RefSeq" id="WP_203896629.1">
    <property type="nucleotide sequence ID" value="NZ_BONA01000104.1"/>
</dbReference>
<evidence type="ECO:0000313" key="2">
    <source>
        <dbReference type="Proteomes" id="UP000245697"/>
    </source>
</evidence>
<organism evidence="1 2">
    <name type="scientific">Actinoplanes xinjiangensis</name>
    <dbReference type="NCBI Taxonomy" id="512350"/>
    <lineage>
        <taxon>Bacteria</taxon>
        <taxon>Bacillati</taxon>
        <taxon>Actinomycetota</taxon>
        <taxon>Actinomycetes</taxon>
        <taxon>Micromonosporales</taxon>
        <taxon>Micromonosporaceae</taxon>
        <taxon>Actinoplanes</taxon>
    </lineage>
</organism>
<evidence type="ECO:0000313" key="1">
    <source>
        <dbReference type="EMBL" id="PWK27706.1"/>
    </source>
</evidence>
<proteinExistence type="predicted"/>
<keyword evidence="2" id="KW-1185">Reference proteome</keyword>